<reference evidence="3" key="1">
    <citation type="journal article" date="2018" name="Genome Announc.">
        <title>Complete Genome Sequence of the Methanococcus maripaludis Type Strain JJ (DSM 2067), a Model for Selenoprotein Synthesis in Archaea.</title>
        <authorList>
            <person name="Poehlein A."/>
            <person name="Heym D."/>
            <person name="Quitzke V."/>
            <person name="Fersch J."/>
            <person name="Daniel R."/>
            <person name="Rother M."/>
        </authorList>
    </citation>
    <scope>NUCLEOTIDE SEQUENCE [LARGE SCALE GENOMIC DNA]</scope>
    <source>
        <strain evidence="3">DSM 2067</strain>
    </source>
</reference>
<feature type="compositionally biased region" description="Acidic residues" evidence="1">
    <location>
        <begin position="28"/>
        <end position="39"/>
    </location>
</feature>
<organism evidence="2 3">
    <name type="scientific">Methanococcus maripaludis</name>
    <name type="common">Methanococcus deltae</name>
    <dbReference type="NCBI Taxonomy" id="39152"/>
    <lineage>
        <taxon>Archaea</taxon>
        <taxon>Methanobacteriati</taxon>
        <taxon>Methanobacteriota</taxon>
        <taxon>Methanomada group</taxon>
        <taxon>Methanococci</taxon>
        <taxon>Methanococcales</taxon>
        <taxon>Methanococcaceae</taxon>
        <taxon>Methanococcus</taxon>
    </lineage>
</organism>
<accession>A0A2L1C9N7</accession>
<dbReference type="RefSeq" id="WP_244901553.1">
    <property type="nucleotide sequence ID" value="NZ_CP026606.1"/>
</dbReference>
<dbReference type="KEGG" id="mmad:MMJJ_05230"/>
<proteinExistence type="predicted"/>
<gene>
    <name evidence="2" type="ORF">MMJJ_05230</name>
</gene>
<name>A0A2L1C9N7_METMI</name>
<dbReference type="Proteomes" id="UP000239462">
    <property type="component" value="Chromosome"/>
</dbReference>
<dbReference type="AlphaFoldDB" id="A0A2L1C9N7"/>
<dbReference type="GeneID" id="36101614"/>
<dbReference type="EMBL" id="CP026606">
    <property type="protein sequence ID" value="AVB75940.1"/>
    <property type="molecule type" value="Genomic_DNA"/>
</dbReference>
<evidence type="ECO:0000256" key="1">
    <source>
        <dbReference type="SAM" id="MobiDB-lite"/>
    </source>
</evidence>
<protein>
    <submittedName>
        <fullName evidence="2">Uncharacterized protein</fullName>
    </submittedName>
</protein>
<feature type="region of interest" description="Disordered" evidence="1">
    <location>
        <begin position="15"/>
        <end position="43"/>
    </location>
</feature>
<sequence>MIFLGWFDILKIKTKKSGPDPGSKGSENNEEIENDETEDEKPGTFNVIGKVKKKKEEYNAEREAYDSLAPYLCRQKLLIWHNGSGAKVFGYPHAVIPDEGTYKILYKNKATDWLEDLIITIKSTLFNYKRHYAVVYAPKSCVDVSEDIIMFFVDHFRDDKYANFVKYAVPLEADDPRQRVSWIVERKRAEAYEVMVENLLSEDIPNLVDAALYINPTMKMYKGSEKESSRKSTKEKSFEGGEFSFDNAINRMKNEMM</sequence>
<evidence type="ECO:0000313" key="2">
    <source>
        <dbReference type="EMBL" id="AVB75940.1"/>
    </source>
</evidence>
<evidence type="ECO:0000313" key="3">
    <source>
        <dbReference type="Proteomes" id="UP000239462"/>
    </source>
</evidence>